<feature type="transmembrane region" description="Helical" evidence="13">
    <location>
        <begin position="88"/>
        <end position="114"/>
    </location>
</feature>
<evidence type="ECO:0000256" key="2">
    <source>
        <dbReference type="ARBA" id="ARBA00004651"/>
    </source>
</evidence>
<feature type="transmembrane region" description="Helical" evidence="13">
    <location>
        <begin position="134"/>
        <end position="157"/>
    </location>
</feature>
<dbReference type="GO" id="GO:0046872">
    <property type="term" value="F:metal ion binding"/>
    <property type="evidence" value="ECO:0007669"/>
    <property type="project" value="UniProtKB-KW"/>
</dbReference>
<organism evidence="15 16">
    <name type="scientific">Pseudovibrio axinellae</name>
    <dbReference type="NCBI Taxonomy" id="989403"/>
    <lineage>
        <taxon>Bacteria</taxon>
        <taxon>Pseudomonadati</taxon>
        <taxon>Pseudomonadota</taxon>
        <taxon>Alphaproteobacteria</taxon>
        <taxon>Hyphomicrobiales</taxon>
        <taxon>Stappiaceae</taxon>
        <taxon>Pseudovibrio</taxon>
    </lineage>
</organism>
<evidence type="ECO:0000256" key="11">
    <source>
        <dbReference type="ARBA" id="ARBA00023136"/>
    </source>
</evidence>
<dbReference type="GO" id="GO:0020037">
    <property type="term" value="F:heme binding"/>
    <property type="evidence" value="ECO:0007669"/>
    <property type="project" value="TreeGrafter"/>
</dbReference>
<evidence type="ECO:0000313" key="15">
    <source>
        <dbReference type="EMBL" id="KZL17324.1"/>
    </source>
</evidence>
<keyword evidence="11 13" id="KW-0472">Membrane</keyword>
<dbReference type="OrthoDB" id="8156287at2"/>
<feature type="transmembrane region" description="Helical" evidence="13">
    <location>
        <begin position="12"/>
        <end position="32"/>
    </location>
</feature>
<comment type="similarity">
    <text evidence="12">Belongs to the cytochrome b561 family.</text>
</comment>
<dbReference type="STRING" id="989403.SAMN05421798_102122"/>
<reference evidence="15 16" key="1">
    <citation type="journal article" date="2016" name="Front. Microbiol.">
        <title>Comparative Genomic Analysis Reveals a Diverse Repertoire of Genes Involved in Prokaryote-Eukaryote Interactions within the Pseudovibrio Genus.</title>
        <authorList>
            <person name="Romano S."/>
            <person name="Fernandez-Guerra A."/>
            <person name="Reen F.J."/>
            <person name="Glockner F.O."/>
            <person name="Crowley S.P."/>
            <person name="O'Sullivan O."/>
            <person name="Cotter P.D."/>
            <person name="Adams C."/>
            <person name="Dobson A.D."/>
            <person name="O'Gara F."/>
        </authorList>
    </citation>
    <scope>NUCLEOTIDE SEQUENCE [LARGE SCALE GENOMIC DNA]</scope>
    <source>
        <strain evidence="15 16">Ad2</strain>
    </source>
</reference>
<comment type="cofactor">
    <cofactor evidence="1">
        <name>heme b</name>
        <dbReference type="ChEBI" id="CHEBI:60344"/>
    </cofactor>
</comment>
<dbReference type="InterPro" id="IPR011577">
    <property type="entry name" value="Cyt_b561_bac/Ni-Hgenase"/>
</dbReference>
<evidence type="ECO:0000256" key="12">
    <source>
        <dbReference type="ARBA" id="ARBA00037975"/>
    </source>
</evidence>
<dbReference type="AlphaFoldDB" id="A0A165X3U0"/>
<dbReference type="PANTHER" id="PTHR30529:SF7">
    <property type="entry name" value="CYTOCHROME B561 BACTERIAL_NI-HYDROGENASE DOMAIN-CONTAINING PROTEIN"/>
    <property type="match status" value="1"/>
</dbReference>
<evidence type="ECO:0000256" key="10">
    <source>
        <dbReference type="ARBA" id="ARBA00023004"/>
    </source>
</evidence>
<proteinExistence type="inferred from homology"/>
<evidence type="ECO:0000256" key="1">
    <source>
        <dbReference type="ARBA" id="ARBA00001970"/>
    </source>
</evidence>
<evidence type="ECO:0000313" key="16">
    <source>
        <dbReference type="Proteomes" id="UP000076577"/>
    </source>
</evidence>
<dbReference type="Gene3D" id="1.20.950.20">
    <property type="entry name" value="Transmembrane di-heme cytochromes, Chain C"/>
    <property type="match status" value="1"/>
</dbReference>
<comment type="caution">
    <text evidence="15">The sequence shown here is derived from an EMBL/GenBank/DDBJ whole genome shotgun (WGS) entry which is preliminary data.</text>
</comment>
<name>A0A165X3U0_9HYPH</name>
<keyword evidence="16" id="KW-1185">Reference proteome</keyword>
<keyword evidence="6 13" id="KW-0812">Transmembrane</keyword>
<dbReference type="Pfam" id="PF01292">
    <property type="entry name" value="Ni_hydr_CYTB"/>
    <property type="match status" value="1"/>
</dbReference>
<sequence>MSVPRKYTRPTIILHWLFAVTIIAVFVLGKVMEDTAASPEKLNIFMSHAGLGALTGLFLVYRIILLFKHPRPKPDPKWGIVMISLSRLIHLLLYLAPLALVLSGMSMSLLAGLMELAIAGDWQAWPEHITISPAAVHGLAAPVLLASFALHVIGALYHQFILKDNLVARMKPA</sequence>
<dbReference type="EMBL" id="LMCB01000034">
    <property type="protein sequence ID" value="KZL17324.1"/>
    <property type="molecule type" value="Genomic_DNA"/>
</dbReference>
<feature type="transmembrane region" description="Helical" evidence="13">
    <location>
        <begin position="44"/>
        <end position="67"/>
    </location>
</feature>
<feature type="domain" description="Cytochrome b561 bacterial/Ni-hydrogenase" evidence="14">
    <location>
        <begin position="7"/>
        <end position="172"/>
    </location>
</feature>
<evidence type="ECO:0000256" key="6">
    <source>
        <dbReference type="ARBA" id="ARBA00022692"/>
    </source>
</evidence>
<evidence type="ECO:0000256" key="13">
    <source>
        <dbReference type="SAM" id="Phobius"/>
    </source>
</evidence>
<dbReference type="RefSeq" id="WP_068007953.1">
    <property type="nucleotide sequence ID" value="NZ_FOFM01000002.1"/>
</dbReference>
<evidence type="ECO:0000256" key="5">
    <source>
        <dbReference type="ARBA" id="ARBA00022617"/>
    </source>
</evidence>
<dbReference type="GO" id="GO:0022904">
    <property type="term" value="P:respiratory electron transport chain"/>
    <property type="evidence" value="ECO:0007669"/>
    <property type="project" value="InterPro"/>
</dbReference>
<keyword evidence="9 13" id="KW-1133">Transmembrane helix</keyword>
<evidence type="ECO:0000256" key="4">
    <source>
        <dbReference type="ARBA" id="ARBA00022475"/>
    </source>
</evidence>
<keyword evidence="10" id="KW-0408">Iron</keyword>
<dbReference type="PANTHER" id="PTHR30529">
    <property type="entry name" value="CYTOCHROME B561"/>
    <property type="match status" value="1"/>
</dbReference>
<comment type="subcellular location">
    <subcellularLocation>
        <location evidence="2">Cell membrane</location>
        <topology evidence="2">Multi-pass membrane protein</topology>
    </subcellularLocation>
</comment>
<evidence type="ECO:0000256" key="8">
    <source>
        <dbReference type="ARBA" id="ARBA00022982"/>
    </source>
</evidence>
<dbReference type="PATRIC" id="fig|989403.3.peg.3421"/>
<dbReference type="SUPFAM" id="SSF81342">
    <property type="entry name" value="Transmembrane di-heme cytochromes"/>
    <property type="match status" value="1"/>
</dbReference>
<dbReference type="GO" id="GO:0005886">
    <property type="term" value="C:plasma membrane"/>
    <property type="evidence" value="ECO:0007669"/>
    <property type="project" value="UniProtKB-SubCell"/>
</dbReference>
<dbReference type="Proteomes" id="UP000076577">
    <property type="component" value="Unassembled WGS sequence"/>
</dbReference>
<protein>
    <recommendedName>
        <fullName evidence="14">Cytochrome b561 bacterial/Ni-hydrogenase domain-containing protein</fullName>
    </recommendedName>
</protein>
<evidence type="ECO:0000256" key="3">
    <source>
        <dbReference type="ARBA" id="ARBA00022448"/>
    </source>
</evidence>
<keyword evidence="4" id="KW-1003">Cell membrane</keyword>
<dbReference type="InterPro" id="IPR052168">
    <property type="entry name" value="Cytochrome_b561_oxidase"/>
</dbReference>
<keyword evidence="8" id="KW-0249">Electron transport</keyword>
<gene>
    <name evidence="15" type="ORF">PsAD2_03193</name>
</gene>
<evidence type="ECO:0000256" key="9">
    <source>
        <dbReference type="ARBA" id="ARBA00022989"/>
    </source>
</evidence>
<accession>A0A165X3U0</accession>
<keyword evidence="3" id="KW-0813">Transport</keyword>
<dbReference type="InterPro" id="IPR016174">
    <property type="entry name" value="Di-haem_cyt_TM"/>
</dbReference>
<keyword evidence="5" id="KW-0349">Heme</keyword>
<evidence type="ECO:0000259" key="14">
    <source>
        <dbReference type="Pfam" id="PF01292"/>
    </source>
</evidence>
<keyword evidence="7" id="KW-0479">Metal-binding</keyword>
<dbReference type="GO" id="GO:0009055">
    <property type="term" value="F:electron transfer activity"/>
    <property type="evidence" value="ECO:0007669"/>
    <property type="project" value="InterPro"/>
</dbReference>
<evidence type="ECO:0000256" key="7">
    <source>
        <dbReference type="ARBA" id="ARBA00022723"/>
    </source>
</evidence>